<dbReference type="InterPro" id="IPR019775">
    <property type="entry name" value="WD40_repeat_CS"/>
</dbReference>
<dbReference type="Pfam" id="PF00400">
    <property type="entry name" value="WD40"/>
    <property type="match status" value="7"/>
</dbReference>
<dbReference type="InterPro" id="IPR020472">
    <property type="entry name" value="WD40_PAC1"/>
</dbReference>
<dbReference type="InterPro" id="IPR001680">
    <property type="entry name" value="WD40_rpt"/>
</dbReference>
<name>A0A182F6Y8_ANOAL</name>
<dbReference type="InterPro" id="IPR015943">
    <property type="entry name" value="WD40/YVTN_repeat-like_dom_sf"/>
</dbReference>
<protein>
    <recommendedName>
        <fullName evidence="4">Pre-mRNA processing factor 4 (PRP4)-like domain-containing protein</fullName>
    </recommendedName>
</protein>
<evidence type="ECO:0000256" key="3">
    <source>
        <dbReference type="SAM" id="MobiDB-lite"/>
    </source>
</evidence>
<dbReference type="CDD" id="cd00200">
    <property type="entry name" value="WD40"/>
    <property type="match status" value="1"/>
</dbReference>
<feature type="compositionally biased region" description="Basic and acidic residues" evidence="3">
    <location>
        <begin position="177"/>
        <end position="192"/>
    </location>
</feature>
<dbReference type="PROSITE" id="PS00678">
    <property type="entry name" value="WD_REPEATS_1"/>
    <property type="match status" value="2"/>
</dbReference>
<keyword evidence="2" id="KW-0677">Repeat</keyword>
<keyword evidence="1" id="KW-0853">WD repeat</keyword>
<feature type="region of interest" description="Disordered" evidence="3">
    <location>
        <begin position="172"/>
        <end position="196"/>
    </location>
</feature>
<dbReference type="GO" id="GO:0046540">
    <property type="term" value="C:U4/U6 x U5 tri-snRNP complex"/>
    <property type="evidence" value="ECO:0007669"/>
    <property type="project" value="TreeGrafter"/>
</dbReference>
<dbReference type="PRINTS" id="PR00320">
    <property type="entry name" value="GPROTEINBRPT"/>
</dbReference>
<dbReference type="InterPro" id="IPR036322">
    <property type="entry name" value="WD40_repeat_dom_sf"/>
</dbReference>
<dbReference type="Pfam" id="PF08799">
    <property type="entry name" value="PRP4"/>
    <property type="match status" value="1"/>
</dbReference>
<sequence>ATGLLLKRVKLWCFAGQRTDFQCFTGLFKKRDTFCLLHTAENSAKMSDSEQSVYAKRTKTIYYGSLEESDRWHVDRKETDGENGGSGKTDYNALLTSAEYMTLDAEVAKDKAALLEEFERRKKARLIHVSTDDDEVKSALRKLNEPICYFGEGPAERRLRLKELLSALGEKGIPSKPAKEEEKPKAQTKETNESTWYHEGPESLRMARIWIAHYSLARAKTRLEEASEKVRQNSSTKAGRMVELQKRIQQLAPQCSQVGDTRPITGCCISEDSSLLLTCSLSSLCKVWSVPDCTLKQTLRGHKFNVSDVAFRPGVASDSNAEVAMASCSFDGSVKLWSYDSEESIADINGHVPNRVAKLAFHPSGRFLGTACYDASWRLWDLEQKQEVLHQEGHTKAVHCIAFQVDGSVCVTGGLDGFGRVWDLRTGRCIMFLEGHLSAIYGVDFSPNGYHIASGSQDNSCKIWDLRRRQMVYTIPAHTNLISDVKYQKTGGNFLVTSSYDKTAKIWSDKTWQPLKTLSGHDGRLVGIDISHDSQYIVTASYDRTFKLWAWD</sequence>
<dbReference type="Gene3D" id="2.130.10.10">
    <property type="entry name" value="YVTN repeat-like/Quinoprotein amine dehydrogenase"/>
    <property type="match status" value="3"/>
</dbReference>
<dbReference type="EnsemblMetazoa" id="AALB002244-RA">
    <property type="protein sequence ID" value="AALB002244-PA"/>
    <property type="gene ID" value="AALB002244"/>
</dbReference>
<dbReference type="Gene3D" id="4.10.280.110">
    <property type="entry name" value="Pre-mRNA processing factor 4 domain"/>
    <property type="match status" value="1"/>
</dbReference>
<evidence type="ECO:0000256" key="1">
    <source>
        <dbReference type="ARBA" id="ARBA00022574"/>
    </source>
</evidence>
<dbReference type="PROSITE" id="PS50082">
    <property type="entry name" value="WD_REPEATS_2"/>
    <property type="match status" value="6"/>
</dbReference>
<dbReference type="AlphaFoldDB" id="A0A182F6Y8"/>
<dbReference type="InterPro" id="IPR036285">
    <property type="entry name" value="PRP4-like_sf"/>
</dbReference>
<dbReference type="GO" id="GO:0030621">
    <property type="term" value="F:U4 snRNA binding"/>
    <property type="evidence" value="ECO:0007669"/>
    <property type="project" value="TreeGrafter"/>
</dbReference>
<evidence type="ECO:0000259" key="4">
    <source>
        <dbReference type="SMART" id="SM00500"/>
    </source>
</evidence>
<dbReference type="PANTHER" id="PTHR19846">
    <property type="entry name" value="WD40 REPEAT PROTEIN"/>
    <property type="match status" value="1"/>
</dbReference>
<dbReference type="Proteomes" id="UP000069272">
    <property type="component" value="Chromosome 2R"/>
</dbReference>
<dbReference type="GO" id="GO:0000398">
    <property type="term" value="P:mRNA splicing, via spliceosome"/>
    <property type="evidence" value="ECO:0007669"/>
    <property type="project" value="TreeGrafter"/>
</dbReference>
<dbReference type="SMART" id="SM00320">
    <property type="entry name" value="WD40"/>
    <property type="match status" value="7"/>
</dbReference>
<evidence type="ECO:0000313" key="5">
    <source>
        <dbReference type="EnsemblMetazoa" id="AALB002244-PA"/>
    </source>
</evidence>
<dbReference type="InterPro" id="IPR014906">
    <property type="entry name" value="PRP4-like"/>
</dbReference>
<dbReference type="VEuPathDB" id="VectorBase:AALB002244"/>
<evidence type="ECO:0000256" key="2">
    <source>
        <dbReference type="ARBA" id="ARBA00022737"/>
    </source>
</evidence>
<reference evidence="5 6" key="1">
    <citation type="journal article" date="2017" name="G3 (Bethesda)">
        <title>The Physical Genome Mapping of Anopheles albimanus Corrected Scaffold Misassemblies and Identified Interarm Rearrangements in Genus Anopheles.</title>
        <authorList>
            <person name="Artemov G.N."/>
            <person name="Peery A.N."/>
            <person name="Jiang X."/>
            <person name="Tu Z."/>
            <person name="Stegniy V.N."/>
            <person name="Sharakhova M.V."/>
            <person name="Sharakhov I.V."/>
        </authorList>
    </citation>
    <scope>NUCLEOTIDE SEQUENCE [LARGE SCALE GENOMIC DNA]</scope>
    <source>
        <strain evidence="5 6">ALBI9_A</strain>
    </source>
</reference>
<keyword evidence="6" id="KW-1185">Reference proteome</keyword>
<evidence type="ECO:0000313" key="6">
    <source>
        <dbReference type="Proteomes" id="UP000069272"/>
    </source>
</evidence>
<proteinExistence type="predicted"/>
<accession>A0A182F6Y8</accession>
<dbReference type="SUPFAM" id="SSF50978">
    <property type="entry name" value="WD40 repeat-like"/>
    <property type="match status" value="1"/>
</dbReference>
<dbReference type="FunFam" id="2.130.10.10:FF:001300">
    <property type="entry name" value="U4/U6 small nuclear ribonucleoprotein Prp4"/>
    <property type="match status" value="1"/>
</dbReference>
<dbReference type="SMART" id="SM00500">
    <property type="entry name" value="SFM"/>
    <property type="match status" value="1"/>
</dbReference>
<organism evidence="5 6">
    <name type="scientific">Anopheles albimanus</name>
    <name type="common">New world malaria mosquito</name>
    <dbReference type="NCBI Taxonomy" id="7167"/>
    <lineage>
        <taxon>Eukaryota</taxon>
        <taxon>Metazoa</taxon>
        <taxon>Ecdysozoa</taxon>
        <taxon>Arthropoda</taxon>
        <taxon>Hexapoda</taxon>
        <taxon>Insecta</taxon>
        <taxon>Pterygota</taxon>
        <taxon>Neoptera</taxon>
        <taxon>Endopterygota</taxon>
        <taxon>Diptera</taxon>
        <taxon>Nematocera</taxon>
        <taxon>Culicoidea</taxon>
        <taxon>Culicidae</taxon>
        <taxon>Anophelinae</taxon>
        <taxon>Anopheles</taxon>
    </lineage>
</organism>
<dbReference type="PANTHER" id="PTHR19846:SF0">
    <property type="entry name" value="PRE-MRNA PROCESSING FACTOR 4"/>
    <property type="match status" value="1"/>
</dbReference>
<dbReference type="PROSITE" id="PS50294">
    <property type="entry name" value="WD_REPEATS_REGION"/>
    <property type="match status" value="4"/>
</dbReference>
<dbReference type="FunFam" id="2.130.10.10:FF:000411">
    <property type="entry name" value="U4/U6 small nuclear ribonucleoprotein Prp4"/>
    <property type="match status" value="1"/>
</dbReference>
<dbReference type="SUPFAM" id="SSF158230">
    <property type="entry name" value="PRP4-like"/>
    <property type="match status" value="1"/>
</dbReference>
<reference evidence="5" key="2">
    <citation type="submission" date="2022-08" db="UniProtKB">
        <authorList>
            <consortium name="EnsemblMetazoa"/>
        </authorList>
    </citation>
    <scope>IDENTIFICATION</scope>
    <source>
        <strain evidence="5">STECLA/ALBI9_A</strain>
    </source>
</reference>
<dbReference type="STRING" id="7167.A0A182F6Y8"/>
<dbReference type="VEuPathDB" id="VectorBase:AALB20_031786"/>
<feature type="domain" description="Pre-mRNA processing factor 4 (PRP4)-like" evidence="4">
    <location>
        <begin position="131"/>
        <end position="183"/>
    </location>
</feature>
<dbReference type="GO" id="GO:0017070">
    <property type="term" value="F:U6 snRNA binding"/>
    <property type="evidence" value="ECO:0007669"/>
    <property type="project" value="TreeGrafter"/>
</dbReference>